<evidence type="ECO:0000256" key="5">
    <source>
        <dbReference type="SAM" id="Coils"/>
    </source>
</evidence>
<name>A0A917G9N1_9BACI</name>
<keyword evidence="2" id="KW-0805">Transcription regulation</keyword>
<dbReference type="Gene3D" id="3.40.190.290">
    <property type="match status" value="1"/>
</dbReference>
<evidence type="ECO:0000313" key="7">
    <source>
        <dbReference type="EMBL" id="GGG31673.1"/>
    </source>
</evidence>
<dbReference type="InterPro" id="IPR036390">
    <property type="entry name" value="WH_DNA-bd_sf"/>
</dbReference>
<keyword evidence="4" id="KW-0804">Transcription</keyword>
<evidence type="ECO:0000256" key="1">
    <source>
        <dbReference type="ARBA" id="ARBA00009437"/>
    </source>
</evidence>
<reference evidence="7" key="2">
    <citation type="submission" date="2020-09" db="EMBL/GenBank/DDBJ databases">
        <authorList>
            <person name="Sun Q."/>
            <person name="Zhou Y."/>
        </authorList>
    </citation>
    <scope>NUCLEOTIDE SEQUENCE</scope>
    <source>
        <strain evidence="7">CGMCC 1.15760</strain>
    </source>
</reference>
<dbReference type="InterPro" id="IPR005119">
    <property type="entry name" value="LysR_subst-bd"/>
</dbReference>
<dbReference type="FunFam" id="1.10.10.10:FF:000001">
    <property type="entry name" value="LysR family transcriptional regulator"/>
    <property type="match status" value="1"/>
</dbReference>
<dbReference type="Gene3D" id="1.10.10.10">
    <property type="entry name" value="Winged helix-like DNA-binding domain superfamily/Winged helix DNA-binding domain"/>
    <property type="match status" value="1"/>
</dbReference>
<dbReference type="PANTHER" id="PTHR30419">
    <property type="entry name" value="HTH-TYPE TRANSCRIPTIONAL REGULATOR YBHD"/>
    <property type="match status" value="1"/>
</dbReference>
<dbReference type="InterPro" id="IPR050950">
    <property type="entry name" value="HTH-type_LysR_regulators"/>
</dbReference>
<feature type="coiled-coil region" evidence="5">
    <location>
        <begin position="68"/>
        <end position="95"/>
    </location>
</feature>
<dbReference type="Proteomes" id="UP000616608">
    <property type="component" value="Unassembled WGS sequence"/>
</dbReference>
<comment type="similarity">
    <text evidence="1">Belongs to the LysR transcriptional regulatory family.</text>
</comment>
<dbReference type="CDD" id="cd05466">
    <property type="entry name" value="PBP2_LTTR_substrate"/>
    <property type="match status" value="1"/>
</dbReference>
<proteinExistence type="inferred from homology"/>
<keyword evidence="5" id="KW-0175">Coiled coil</keyword>
<accession>A0A917G9N1</accession>
<dbReference type="SUPFAM" id="SSF53850">
    <property type="entry name" value="Periplasmic binding protein-like II"/>
    <property type="match status" value="1"/>
</dbReference>
<dbReference type="PRINTS" id="PR00039">
    <property type="entry name" value="HTHLYSR"/>
</dbReference>
<dbReference type="Pfam" id="PF00126">
    <property type="entry name" value="HTH_1"/>
    <property type="match status" value="1"/>
</dbReference>
<evidence type="ECO:0000313" key="8">
    <source>
        <dbReference type="Proteomes" id="UP000616608"/>
    </source>
</evidence>
<comment type="caution">
    <text evidence="7">The sequence shown here is derived from an EMBL/GenBank/DDBJ whole genome shotgun (WGS) entry which is preliminary data.</text>
</comment>
<organism evidence="7 8">
    <name type="scientific">Lysinibacillus alkalisoli</name>
    <dbReference type="NCBI Taxonomy" id="1911548"/>
    <lineage>
        <taxon>Bacteria</taxon>
        <taxon>Bacillati</taxon>
        <taxon>Bacillota</taxon>
        <taxon>Bacilli</taxon>
        <taxon>Bacillales</taxon>
        <taxon>Bacillaceae</taxon>
        <taxon>Lysinibacillus</taxon>
    </lineage>
</organism>
<gene>
    <name evidence="7" type="ORF">GCM10007425_27890</name>
</gene>
<dbReference type="EMBL" id="BMJT01000011">
    <property type="protein sequence ID" value="GGG31673.1"/>
    <property type="molecule type" value="Genomic_DNA"/>
</dbReference>
<dbReference type="AlphaFoldDB" id="A0A917G9N1"/>
<dbReference type="GO" id="GO:0003700">
    <property type="term" value="F:DNA-binding transcription factor activity"/>
    <property type="evidence" value="ECO:0007669"/>
    <property type="project" value="InterPro"/>
</dbReference>
<feature type="domain" description="HTH lysR-type" evidence="6">
    <location>
        <begin position="1"/>
        <end position="58"/>
    </location>
</feature>
<dbReference type="InterPro" id="IPR000847">
    <property type="entry name" value="LysR_HTH_N"/>
</dbReference>
<keyword evidence="8" id="KW-1185">Reference proteome</keyword>
<evidence type="ECO:0000256" key="3">
    <source>
        <dbReference type="ARBA" id="ARBA00023125"/>
    </source>
</evidence>
<protein>
    <submittedName>
        <fullName evidence="7">LysR family transcriptional regulator</fullName>
    </submittedName>
</protein>
<dbReference type="GO" id="GO:0005829">
    <property type="term" value="C:cytosol"/>
    <property type="evidence" value="ECO:0007669"/>
    <property type="project" value="TreeGrafter"/>
</dbReference>
<evidence type="ECO:0000256" key="2">
    <source>
        <dbReference type="ARBA" id="ARBA00023015"/>
    </source>
</evidence>
<dbReference type="InterPro" id="IPR036388">
    <property type="entry name" value="WH-like_DNA-bd_sf"/>
</dbReference>
<dbReference type="GO" id="GO:0003677">
    <property type="term" value="F:DNA binding"/>
    <property type="evidence" value="ECO:0007669"/>
    <property type="project" value="UniProtKB-KW"/>
</dbReference>
<keyword evidence="3" id="KW-0238">DNA-binding</keyword>
<dbReference type="Pfam" id="PF03466">
    <property type="entry name" value="LysR_substrate"/>
    <property type="match status" value="1"/>
</dbReference>
<evidence type="ECO:0000256" key="4">
    <source>
        <dbReference type="ARBA" id="ARBA00023163"/>
    </source>
</evidence>
<dbReference type="RefSeq" id="WP_188615679.1">
    <property type="nucleotide sequence ID" value="NZ_BMJT01000011.1"/>
</dbReference>
<evidence type="ECO:0000259" key="6">
    <source>
        <dbReference type="PROSITE" id="PS50931"/>
    </source>
</evidence>
<dbReference type="SUPFAM" id="SSF46785">
    <property type="entry name" value="Winged helix' DNA-binding domain"/>
    <property type="match status" value="1"/>
</dbReference>
<reference evidence="7" key="1">
    <citation type="journal article" date="2014" name="Int. J. Syst. Evol. Microbiol.">
        <title>Complete genome sequence of Corynebacterium casei LMG S-19264T (=DSM 44701T), isolated from a smear-ripened cheese.</title>
        <authorList>
            <consortium name="US DOE Joint Genome Institute (JGI-PGF)"/>
            <person name="Walter F."/>
            <person name="Albersmeier A."/>
            <person name="Kalinowski J."/>
            <person name="Ruckert C."/>
        </authorList>
    </citation>
    <scope>NUCLEOTIDE SEQUENCE</scope>
    <source>
        <strain evidence="7">CGMCC 1.15760</strain>
    </source>
</reference>
<dbReference type="PROSITE" id="PS50931">
    <property type="entry name" value="HTH_LYSR"/>
    <property type="match status" value="1"/>
</dbReference>
<sequence length="289" mass="32581">MELRQLHYFLTLCEHLHFSRAAEALGISQPTLSQQIKVLEDEIGMPLFDRIGKRTMKTAAGDILEKQGKAIQQAVANVQAELKDLQQEHRGHLRVAVLPSDLDYRLPPILTHFYESFPHVSLAIISSVHIVQRVLANEVDIGVALAGEVCEQLCVEQFYEESYALFVPPTHELASASFVTPTQIATLPMMLYPTGYVGRQLLERWAQAQGIQFTMLLETGTVTSLFELARRGVGVTIQPLRLGTHFQDHLIALPIHPSPTRTLAIYYRKDKYLSQAAQKFIEILLTHFN</sequence>